<reference evidence="12" key="2">
    <citation type="journal article" date="2016" name="Genome Biol. Evol.">
        <title>Blastocystis mitochondrial genomes appear to show multiple independent gains and losses of start and stop codons.</title>
        <authorList>
            <person name="Jacob A.S."/>
            <person name="Andersen L.O."/>
            <person name="Pavinski Bitar P."/>
            <person name="Richards V.P."/>
            <person name="Shah S."/>
            <person name="Stanhope M.J."/>
            <person name="Stensvold C.R."/>
            <person name="Clark C.G."/>
        </authorList>
    </citation>
    <scope>NUCLEOTIDE SEQUENCE</scope>
    <source>
        <strain evidence="12">DMP/02-328</strain>
    </source>
</reference>
<dbReference type="AlphaFoldDB" id="B5SQ68"/>
<gene>
    <name evidence="12" type="primary">nad11</name>
</gene>
<dbReference type="GO" id="GO:0008137">
    <property type="term" value="F:NADH dehydrogenase (ubiquinone) activity"/>
    <property type="evidence" value="ECO:0007669"/>
    <property type="project" value="InterPro"/>
</dbReference>
<dbReference type="InterPro" id="IPR050123">
    <property type="entry name" value="Prok_molybdopt-oxidoreductase"/>
</dbReference>
<dbReference type="Pfam" id="PF22117">
    <property type="entry name" value="Fer4_Nqo3"/>
    <property type="match status" value="1"/>
</dbReference>
<dbReference type="GO" id="GO:0042773">
    <property type="term" value="P:ATP synthesis coupled electron transport"/>
    <property type="evidence" value="ECO:0007669"/>
    <property type="project" value="InterPro"/>
</dbReference>
<dbReference type="SUPFAM" id="SSF54862">
    <property type="entry name" value="4Fe-4S ferredoxins"/>
    <property type="match status" value="1"/>
</dbReference>
<comment type="cofactor">
    <cofactor evidence="1">
        <name>[4Fe-4S] cluster</name>
        <dbReference type="ChEBI" id="CHEBI:49883"/>
    </cofactor>
</comment>
<dbReference type="Gene3D" id="3.30.70.20">
    <property type="match status" value="1"/>
</dbReference>
<geneLocation type="mitochondrion" evidence="12"/>
<keyword evidence="6" id="KW-0408">Iron</keyword>
<dbReference type="PANTHER" id="PTHR43105:SF13">
    <property type="entry name" value="NADH-UBIQUINONE OXIDOREDUCTASE 75 KDA SUBUNIT, MITOCHONDRIAL"/>
    <property type="match status" value="1"/>
</dbReference>
<dbReference type="RefSeq" id="YP_002221376.1">
    <property type="nucleotide sequence ID" value="NC_011212.1"/>
</dbReference>
<dbReference type="EMBL" id="EF494739">
    <property type="protein sequence ID" value="ACH86059.1"/>
    <property type="molecule type" value="Genomic_DNA"/>
</dbReference>
<evidence type="ECO:0000256" key="3">
    <source>
        <dbReference type="ARBA" id="ARBA00022485"/>
    </source>
</evidence>
<dbReference type="FunFam" id="3.30.70.20:FF:000002">
    <property type="entry name" value="NADH-ubiquinone oxidoreductase 75 kDa subunit"/>
    <property type="match status" value="1"/>
</dbReference>
<dbReference type="SUPFAM" id="SSF54292">
    <property type="entry name" value="2Fe-2S ferredoxin-like"/>
    <property type="match status" value="1"/>
</dbReference>
<keyword evidence="3" id="KW-0004">4Fe-4S</keyword>
<evidence type="ECO:0000259" key="10">
    <source>
        <dbReference type="PROSITE" id="PS51669"/>
    </source>
</evidence>
<keyword evidence="7" id="KW-0411">Iron-sulfur</keyword>
<dbReference type="InterPro" id="IPR000283">
    <property type="entry name" value="NADH_UbQ_OxRdtase_75kDa_su_CS"/>
</dbReference>
<dbReference type="PROSITE" id="PS51839">
    <property type="entry name" value="4FE4S_HC3"/>
    <property type="match status" value="1"/>
</dbReference>
<evidence type="ECO:0000256" key="4">
    <source>
        <dbReference type="ARBA" id="ARBA00022723"/>
    </source>
</evidence>
<name>B5SQ68_9STRA</name>
<comment type="similarity">
    <text evidence="2">Belongs to the complex I 75 kDa subunit family.</text>
</comment>
<comment type="cofactor">
    <cofactor evidence="9">
        <name>[2Fe-2S] cluster</name>
        <dbReference type="ChEBI" id="CHEBI:190135"/>
    </cofactor>
</comment>
<evidence type="ECO:0000256" key="8">
    <source>
        <dbReference type="ARBA" id="ARBA00023027"/>
    </source>
</evidence>
<dbReference type="InterPro" id="IPR019574">
    <property type="entry name" value="NADH_UbQ_OxRdtase_Gsu_4Fe4S-bd"/>
</dbReference>
<proteinExistence type="inferred from homology"/>
<feature type="domain" description="4Fe-4S Mo/W bis-MGD-type" evidence="10">
    <location>
        <begin position="220"/>
        <end position="276"/>
    </location>
</feature>
<keyword evidence="4" id="KW-0479">Metal-binding</keyword>
<evidence type="ECO:0000256" key="9">
    <source>
        <dbReference type="ARBA" id="ARBA00034078"/>
    </source>
</evidence>
<dbReference type="GeneID" id="6879808"/>
<evidence type="ECO:0000256" key="2">
    <source>
        <dbReference type="ARBA" id="ARBA00005404"/>
    </source>
</evidence>
<dbReference type="Pfam" id="PF00384">
    <property type="entry name" value="Molybdopterin"/>
    <property type="match status" value="1"/>
</dbReference>
<dbReference type="GO" id="GO:0051539">
    <property type="term" value="F:4 iron, 4 sulfur cluster binding"/>
    <property type="evidence" value="ECO:0007669"/>
    <property type="project" value="UniProtKB-KW"/>
</dbReference>
<dbReference type="PROSITE" id="PS00643">
    <property type="entry name" value="COMPLEX1_75K_3"/>
    <property type="match status" value="1"/>
</dbReference>
<dbReference type="PANTHER" id="PTHR43105">
    <property type="entry name" value="RESPIRATORY NITRATE REDUCTASE"/>
    <property type="match status" value="1"/>
</dbReference>
<dbReference type="PROSITE" id="PS51669">
    <property type="entry name" value="4FE4S_MOW_BIS_MGD"/>
    <property type="match status" value="1"/>
</dbReference>
<dbReference type="SUPFAM" id="SSF53706">
    <property type="entry name" value="Formate dehydrogenase/DMSO reductase, domains 1-3"/>
    <property type="match status" value="1"/>
</dbReference>
<sequence>MANFIKLNKSFLDLNKYINYTYIEVLLSLNIRIPHLCYHNQLPVSGNCRLCLGIIGADRKPAPLCATSVRPNDIVDYNSTRVRRLRQDVLEFLLINHPMDCPACDQGGECDLQDYSYNFGSDRSRHTFSYKKTILNKDRGAIVKTVMNRCINCTRCTRFFAEVVGTTLVGIIGRGINSEISSYVDMKFSDCEFSGNVIDLCPVGALTSQSNAFAFRPWNLKRFNSFDILDSLGSNIVVHSYGSTIVKITPGINYDLNLNWISDKARYMFDGLYKQRILKPLYVNKLNQFVTLTWSEVFYILKKEVLQKNHKINIGCYFGELLNNETIFTASKFMDVIGNSNKYSFQDSLFINNDFVQNFTMNSHVTTFSNTDMCFIFGANLKTESPLLNIRLRKQYLATALSILTFGIHSSVLYPTYFFGFKMKTLIKFIEGSNNFCKYLCVKKNPIFLFNVNLFKTETLYNFITMFQNTLITNNSNITKQNFNFFHSNIEFYNQLYLNLNVKYKTQNLTNLNCLYLLNVDKNFESILMQYGKLTKDIFTIYQGHHYNNYLNFAQLILPSKPAIQEEGSFINANSDVLHITDVLHDDNIFVKDNLLILYSVFSTLFPTLKDNLKLILANKNLINLNPALNSKKLSDLIFNYTVIKLKNNILKNYTLNTTLYKFYANDNISLASQLMSSCNKTLVKRFNY</sequence>
<keyword evidence="12" id="KW-0496">Mitochondrion</keyword>
<keyword evidence="8" id="KW-0520">NAD</keyword>
<dbReference type="PROSITE" id="PS00641">
    <property type="entry name" value="COMPLEX1_75K_1"/>
    <property type="match status" value="1"/>
</dbReference>
<accession>B5SQ68</accession>
<evidence type="ECO:0000256" key="6">
    <source>
        <dbReference type="ARBA" id="ARBA00023004"/>
    </source>
</evidence>
<dbReference type="GO" id="GO:0016020">
    <property type="term" value="C:membrane"/>
    <property type="evidence" value="ECO:0007669"/>
    <property type="project" value="InterPro"/>
</dbReference>
<dbReference type="Gene3D" id="3.10.20.740">
    <property type="match status" value="1"/>
</dbReference>
<organism evidence="12">
    <name type="scientific">Blastocystis sp. DMP/02-328</name>
    <dbReference type="NCBI Taxonomy" id="463136"/>
    <lineage>
        <taxon>Eukaryota</taxon>
        <taxon>Sar</taxon>
        <taxon>Stramenopiles</taxon>
        <taxon>Bigyra</taxon>
        <taxon>Opalozoa</taxon>
        <taxon>Opalinata</taxon>
        <taxon>Blastocystidae</taxon>
        <taxon>Blastocystis</taxon>
    </lineage>
</organism>
<feature type="domain" description="4Fe-4S His(Cys)3-ligated-type" evidence="11">
    <location>
        <begin position="81"/>
        <end position="120"/>
    </location>
</feature>
<dbReference type="Pfam" id="PF10588">
    <property type="entry name" value="NADH-G_4Fe-4S_3"/>
    <property type="match status" value="1"/>
</dbReference>
<evidence type="ECO:0000256" key="5">
    <source>
        <dbReference type="ARBA" id="ARBA00022967"/>
    </source>
</evidence>
<evidence type="ECO:0000256" key="7">
    <source>
        <dbReference type="ARBA" id="ARBA00023014"/>
    </source>
</evidence>
<dbReference type="SMART" id="SM00929">
    <property type="entry name" value="NADH-G_4Fe-4S_3"/>
    <property type="match status" value="1"/>
</dbReference>
<dbReference type="GO" id="GO:0046872">
    <property type="term" value="F:metal ion binding"/>
    <property type="evidence" value="ECO:0007669"/>
    <property type="project" value="UniProtKB-KW"/>
</dbReference>
<dbReference type="InterPro" id="IPR054351">
    <property type="entry name" value="NADH_UbQ_OxRdtase_ferredoxin"/>
</dbReference>
<dbReference type="InterPro" id="IPR036010">
    <property type="entry name" value="2Fe-2S_ferredoxin-like_sf"/>
</dbReference>
<protein>
    <submittedName>
        <fullName evidence="12">NADH dehydrogenase subunit 11</fullName>
    </submittedName>
</protein>
<reference evidence="12" key="1">
    <citation type="journal article" date="2008" name="Curr. Biol.">
        <title>Organelles in Blastocystis that blur the distinction between mitochondria and hydrogenosomes.</title>
        <authorList>
            <person name="Stechmann A."/>
            <person name="Hamblin K."/>
            <person name="Perez-Brocal V."/>
            <person name="Gaston D."/>
            <person name="Richmond G.S."/>
            <person name="van der Giezen M."/>
            <person name="Clark C.G."/>
            <person name="Roger A.J."/>
        </authorList>
    </citation>
    <scope>NUCLEOTIDE SEQUENCE</scope>
    <source>
        <strain evidence="12">DMP/02-328</strain>
    </source>
</reference>
<dbReference type="InterPro" id="IPR006656">
    <property type="entry name" value="Mopterin_OxRdtase"/>
</dbReference>
<dbReference type="InterPro" id="IPR006963">
    <property type="entry name" value="Mopterin_OxRdtase_4Fe-4S_dom"/>
</dbReference>
<dbReference type="PROSITE" id="PS00642">
    <property type="entry name" value="COMPLEX1_75K_2"/>
    <property type="match status" value="1"/>
</dbReference>
<dbReference type="Pfam" id="PF22151">
    <property type="entry name" value="Fer4_NDSU1"/>
    <property type="match status" value="1"/>
</dbReference>
<evidence type="ECO:0000256" key="1">
    <source>
        <dbReference type="ARBA" id="ARBA00001966"/>
    </source>
</evidence>
<evidence type="ECO:0000313" key="12">
    <source>
        <dbReference type="EMBL" id="ACH86059.1"/>
    </source>
</evidence>
<keyword evidence="5" id="KW-1278">Translocase</keyword>
<dbReference type="GO" id="GO:0016491">
    <property type="term" value="F:oxidoreductase activity"/>
    <property type="evidence" value="ECO:0007669"/>
    <property type="project" value="InterPro"/>
</dbReference>
<evidence type="ECO:0000259" key="11">
    <source>
        <dbReference type="PROSITE" id="PS51839"/>
    </source>
</evidence>